<protein>
    <submittedName>
        <fullName evidence="4">Uncharacterized protein</fullName>
    </submittedName>
</protein>
<keyword evidence="3" id="KW-1133">Transmembrane helix</keyword>
<comment type="caution">
    <text evidence="4">The sequence shown here is derived from an EMBL/GenBank/DDBJ whole genome shotgun (WGS) entry which is preliminary data.</text>
</comment>
<evidence type="ECO:0000256" key="3">
    <source>
        <dbReference type="SAM" id="Phobius"/>
    </source>
</evidence>
<evidence type="ECO:0000313" key="5">
    <source>
        <dbReference type="Proteomes" id="UP001597338"/>
    </source>
</evidence>
<gene>
    <name evidence="4" type="ORF">ACFSL2_03715</name>
</gene>
<keyword evidence="5" id="KW-1185">Reference proteome</keyword>
<dbReference type="Proteomes" id="UP001597338">
    <property type="component" value="Unassembled WGS sequence"/>
</dbReference>
<keyword evidence="3" id="KW-0812">Transmembrane</keyword>
<keyword evidence="1" id="KW-0175">Coiled coil</keyword>
<feature type="transmembrane region" description="Helical" evidence="3">
    <location>
        <begin position="191"/>
        <end position="211"/>
    </location>
</feature>
<feature type="region of interest" description="Disordered" evidence="2">
    <location>
        <begin position="1"/>
        <end position="90"/>
    </location>
</feature>
<reference evidence="5" key="1">
    <citation type="journal article" date="2019" name="Int. J. Syst. Evol. Microbiol.">
        <title>The Global Catalogue of Microorganisms (GCM) 10K type strain sequencing project: providing services to taxonomists for standard genome sequencing and annotation.</title>
        <authorList>
            <consortium name="The Broad Institute Genomics Platform"/>
            <consortium name="The Broad Institute Genome Sequencing Center for Infectious Disease"/>
            <person name="Wu L."/>
            <person name="Ma J."/>
        </authorList>
    </citation>
    <scope>NUCLEOTIDE SEQUENCE [LARGE SCALE GENOMIC DNA]</scope>
    <source>
        <strain evidence="5">CCM 7043</strain>
    </source>
</reference>
<evidence type="ECO:0000256" key="1">
    <source>
        <dbReference type="SAM" id="Coils"/>
    </source>
</evidence>
<sequence length="213" mass="21494">MATEYDPTALDAPIPPGGVPRHASAKERKGRGIKPFLSDLRAEVQNQLARSEAPGRPHDAQDHATQQVAPAGRPPRLAAGPHTPEPRAFDDGAALTSAALAAADHAGTAADHAGAAAEAARADAAAARADAAAARTEAAAARADAVTAQATAGRADAHLKAARAEIEAAHEEFAALRAEIETDRSRTRVHLLVAWIGAGVAGLLGGAALVLGL</sequence>
<name>A0ABW4V5I1_9MICO</name>
<evidence type="ECO:0000256" key="2">
    <source>
        <dbReference type="SAM" id="MobiDB-lite"/>
    </source>
</evidence>
<keyword evidence="3" id="KW-0472">Membrane</keyword>
<dbReference type="RefSeq" id="WP_377196548.1">
    <property type="nucleotide sequence ID" value="NZ_JBHUHF010000001.1"/>
</dbReference>
<feature type="compositionally biased region" description="Low complexity" evidence="2">
    <location>
        <begin position="69"/>
        <end position="81"/>
    </location>
</feature>
<feature type="coiled-coil region" evidence="1">
    <location>
        <begin position="117"/>
        <end position="186"/>
    </location>
</feature>
<organism evidence="4 5">
    <name type="scientific">Promicromonospora aerolata</name>
    <dbReference type="NCBI Taxonomy" id="195749"/>
    <lineage>
        <taxon>Bacteria</taxon>
        <taxon>Bacillati</taxon>
        <taxon>Actinomycetota</taxon>
        <taxon>Actinomycetes</taxon>
        <taxon>Micrococcales</taxon>
        <taxon>Promicromonosporaceae</taxon>
        <taxon>Promicromonospora</taxon>
    </lineage>
</organism>
<feature type="compositionally biased region" description="Basic and acidic residues" evidence="2">
    <location>
        <begin position="53"/>
        <end position="62"/>
    </location>
</feature>
<evidence type="ECO:0000313" key="4">
    <source>
        <dbReference type="EMBL" id="MFD2024610.1"/>
    </source>
</evidence>
<proteinExistence type="predicted"/>
<dbReference type="EMBL" id="JBHUHF010000001">
    <property type="protein sequence ID" value="MFD2024610.1"/>
    <property type="molecule type" value="Genomic_DNA"/>
</dbReference>
<accession>A0ABW4V5I1</accession>